<organism evidence="2 3">
    <name type="scientific">Flavobacterium xueshanense</name>
    <dbReference type="NCBI Taxonomy" id="935223"/>
    <lineage>
        <taxon>Bacteria</taxon>
        <taxon>Pseudomonadati</taxon>
        <taxon>Bacteroidota</taxon>
        <taxon>Flavobacteriia</taxon>
        <taxon>Flavobacteriales</taxon>
        <taxon>Flavobacteriaceae</taxon>
        <taxon>Flavobacterium</taxon>
    </lineage>
</organism>
<evidence type="ECO:0000313" key="2">
    <source>
        <dbReference type="EMBL" id="SFF37433.1"/>
    </source>
</evidence>
<name>A0A1I2I701_9FLAO</name>
<keyword evidence="1" id="KW-1133">Transmembrane helix</keyword>
<sequence>MINGKEIQKTIFAGVFLIFASLILIFYTEESIFLKIIGLLGFLYFACALIATLLHYYYPNSKSIEKFYYKITGKTEANQSIDLNKNFMEIYNDNGIFTFNDNSFSIQIENSIKEINWSEINSMLAYKIDLYATDLITLEIYCSSNFNFKINEETPGWFRFLENSKKMFPQITENWEMNIAVPAFETNLTLIYDNENRDLETVTKKLKEKEGSL</sequence>
<evidence type="ECO:0000256" key="1">
    <source>
        <dbReference type="SAM" id="Phobius"/>
    </source>
</evidence>
<accession>A0A1I2I701</accession>
<keyword evidence="1" id="KW-0812">Transmembrane</keyword>
<protein>
    <submittedName>
        <fullName evidence="2">Uncharacterized protein</fullName>
    </submittedName>
</protein>
<feature type="transmembrane region" description="Helical" evidence="1">
    <location>
        <begin position="7"/>
        <end position="27"/>
    </location>
</feature>
<dbReference type="AlphaFoldDB" id="A0A1I2I701"/>
<reference evidence="3" key="1">
    <citation type="submission" date="2016-10" db="EMBL/GenBank/DDBJ databases">
        <authorList>
            <person name="Varghese N."/>
            <person name="Submissions S."/>
        </authorList>
    </citation>
    <scope>NUCLEOTIDE SEQUENCE [LARGE SCALE GENOMIC DNA]</scope>
    <source>
        <strain evidence="3">CGMCC 1.9227</strain>
    </source>
</reference>
<dbReference type="Proteomes" id="UP000198596">
    <property type="component" value="Unassembled WGS sequence"/>
</dbReference>
<evidence type="ECO:0000313" key="3">
    <source>
        <dbReference type="Proteomes" id="UP000198596"/>
    </source>
</evidence>
<proteinExistence type="predicted"/>
<keyword evidence="3" id="KW-1185">Reference proteome</keyword>
<dbReference type="STRING" id="935223.SAMN04488131_1182"/>
<gene>
    <name evidence="2" type="ORF">SAMN04488131_1182</name>
</gene>
<feature type="transmembrane region" description="Helical" evidence="1">
    <location>
        <begin position="33"/>
        <end position="58"/>
    </location>
</feature>
<keyword evidence="1" id="KW-0472">Membrane</keyword>
<dbReference type="EMBL" id="FONQ01000018">
    <property type="protein sequence ID" value="SFF37433.1"/>
    <property type="molecule type" value="Genomic_DNA"/>
</dbReference>
<dbReference type="RefSeq" id="WP_091208006.1">
    <property type="nucleotide sequence ID" value="NZ_FONQ01000018.1"/>
</dbReference>
<dbReference type="OrthoDB" id="1353806at2"/>